<dbReference type="PANTHER" id="PTHR13856:SF137">
    <property type="entry name" value="GH05942P"/>
    <property type="match status" value="1"/>
</dbReference>
<dbReference type="Pfam" id="PF00790">
    <property type="entry name" value="VHS"/>
    <property type="match status" value="1"/>
</dbReference>
<comment type="caution">
    <text evidence="4">The sequence shown here is derived from an EMBL/GenBank/DDBJ whole genome shotgun (WGS) entry which is preliminary data.</text>
</comment>
<evidence type="ECO:0000313" key="5">
    <source>
        <dbReference type="Proteomes" id="UP000469890"/>
    </source>
</evidence>
<dbReference type="AlphaFoldDB" id="A0A8H4F1K6"/>
<dbReference type="GO" id="GO:0007165">
    <property type="term" value="P:signal transduction"/>
    <property type="evidence" value="ECO:0007669"/>
    <property type="project" value="TreeGrafter"/>
</dbReference>
<accession>A0A8H4F1K6</accession>
<evidence type="ECO:0000313" key="4">
    <source>
        <dbReference type="EMBL" id="KAF1802757.1"/>
    </source>
</evidence>
<evidence type="ECO:0000256" key="1">
    <source>
        <dbReference type="SAM" id="MobiDB-lite"/>
    </source>
</evidence>
<dbReference type="GO" id="GO:0005768">
    <property type="term" value="C:endosome"/>
    <property type="evidence" value="ECO:0007669"/>
    <property type="project" value="TreeGrafter"/>
</dbReference>
<evidence type="ECO:0000259" key="3">
    <source>
        <dbReference type="PROSITE" id="PS50179"/>
    </source>
</evidence>
<dbReference type="GO" id="GO:0016020">
    <property type="term" value="C:membrane"/>
    <property type="evidence" value="ECO:0007669"/>
    <property type="project" value="TreeGrafter"/>
</dbReference>
<feature type="signal peptide" evidence="2">
    <location>
        <begin position="1"/>
        <end position="20"/>
    </location>
</feature>
<name>A0A8H4F1K6_MUCCL</name>
<evidence type="ECO:0000256" key="2">
    <source>
        <dbReference type="SAM" id="SignalP"/>
    </source>
</evidence>
<feature type="chain" id="PRO_5034741861" description="VHS domain-containing protein" evidence="2">
    <location>
        <begin position="21"/>
        <end position="395"/>
    </location>
</feature>
<dbReference type="Gene3D" id="1.25.40.90">
    <property type="match status" value="1"/>
</dbReference>
<dbReference type="GO" id="GO:0035091">
    <property type="term" value="F:phosphatidylinositol binding"/>
    <property type="evidence" value="ECO:0007669"/>
    <property type="project" value="InterPro"/>
</dbReference>
<proteinExistence type="predicted"/>
<keyword evidence="2" id="KW-0732">Signal</keyword>
<dbReference type="GO" id="GO:0030276">
    <property type="term" value="F:clathrin binding"/>
    <property type="evidence" value="ECO:0007669"/>
    <property type="project" value="TreeGrafter"/>
</dbReference>
<dbReference type="InterPro" id="IPR002014">
    <property type="entry name" value="VHS_dom"/>
</dbReference>
<feature type="region of interest" description="Disordered" evidence="1">
    <location>
        <begin position="211"/>
        <end position="271"/>
    </location>
</feature>
<dbReference type="Proteomes" id="UP000469890">
    <property type="component" value="Unassembled WGS sequence"/>
</dbReference>
<feature type="domain" description="VHS" evidence="3">
    <location>
        <begin position="35"/>
        <end position="142"/>
    </location>
</feature>
<dbReference type="SUPFAM" id="SSF48464">
    <property type="entry name" value="ENTH/VHS domain"/>
    <property type="match status" value="1"/>
</dbReference>
<feature type="compositionally biased region" description="Low complexity" evidence="1">
    <location>
        <begin position="256"/>
        <end position="270"/>
    </location>
</feature>
<dbReference type="InterPro" id="IPR008942">
    <property type="entry name" value="ENTH_VHS"/>
</dbReference>
<reference evidence="4 5" key="1">
    <citation type="submission" date="2019-09" db="EMBL/GenBank/DDBJ databases">
        <authorList>
            <consortium name="DOE Joint Genome Institute"/>
            <person name="Mondo S.J."/>
            <person name="Navarro-Mendoza M.I."/>
            <person name="Perez-Arques C."/>
            <person name="Panchal S."/>
            <person name="Nicolas F.E."/>
            <person name="Ganguly P."/>
            <person name="Pangilinan J."/>
            <person name="Grigoriev I."/>
            <person name="Heitman J."/>
            <person name="Sanya K."/>
            <person name="Garre V."/>
        </authorList>
    </citation>
    <scope>NUCLEOTIDE SEQUENCE [LARGE SCALE GENOMIC DNA]</scope>
    <source>
        <strain evidence="4 5">MU402</strain>
    </source>
</reference>
<dbReference type="PROSITE" id="PS50179">
    <property type="entry name" value="VHS"/>
    <property type="match status" value="1"/>
</dbReference>
<dbReference type="EMBL" id="JAAECE010000004">
    <property type="protein sequence ID" value="KAF1802757.1"/>
    <property type="molecule type" value="Genomic_DNA"/>
</dbReference>
<organism evidence="4 5">
    <name type="scientific">Mucor circinelloides f. lusitanicus</name>
    <name type="common">Mucor racemosus var. lusitanicus</name>
    <dbReference type="NCBI Taxonomy" id="29924"/>
    <lineage>
        <taxon>Eukaryota</taxon>
        <taxon>Fungi</taxon>
        <taxon>Fungi incertae sedis</taxon>
        <taxon>Mucoromycota</taxon>
        <taxon>Mucoromycotina</taxon>
        <taxon>Mucoromycetes</taxon>
        <taxon>Mucorales</taxon>
        <taxon>Mucorineae</taxon>
        <taxon>Mucoraceae</taxon>
        <taxon>Mucor</taxon>
    </lineage>
</organism>
<dbReference type="GO" id="GO:0007034">
    <property type="term" value="P:vacuolar transport"/>
    <property type="evidence" value="ECO:0007669"/>
    <property type="project" value="UniProtKB-ARBA"/>
</dbReference>
<dbReference type="PANTHER" id="PTHR13856">
    <property type="entry name" value="VHS DOMAIN CONTAINING PROTEIN FAMILY"/>
    <property type="match status" value="1"/>
</dbReference>
<dbReference type="GO" id="GO:0016192">
    <property type="term" value="P:vesicle-mediated transport"/>
    <property type="evidence" value="ECO:0007669"/>
    <property type="project" value="UniProtKB-ARBA"/>
</dbReference>
<sequence length="395" mass="44726">MPKIVYLLTVMYVLICSSLSFRRNDDDVQRLIKKATHHTNVDEDWNLFIKICTEVNCTKGANHKARIALSKYLCAFKEPQTQYLAFSLLREICTNCGQFEVELRNQEFVALIRDLWFSNIHQKVRDNFALCISIWVNAYRDDLYFHHLINFCNSVYARNGIAVASAPRNSTVRAQAWYRQSSLPQPQSPPLSPNTDAPIDHVVNVAYTPASPYQDSQYTPNNPNMQQRNNHIDDNGSILSDIQRPARTSSVDNPFLSPSELHASASSSTSNRDTAFNMILRTSRSVPTTTNKGKARLNAVTAMSRHDMDALIYEAETAAKLLTDLTEGPIDSNDDMLEDLHQNCRSIHARIIKQLWSLEGDQLYHDALTDSARGLFNAITQYKKAVSGKLLIEVQ</sequence>
<dbReference type="GO" id="GO:0043130">
    <property type="term" value="F:ubiquitin binding"/>
    <property type="evidence" value="ECO:0007669"/>
    <property type="project" value="InterPro"/>
</dbReference>
<gene>
    <name evidence="4" type="ORF">FB192DRAFT_1379657</name>
</gene>
<protein>
    <recommendedName>
        <fullName evidence="3">VHS domain-containing protein</fullName>
    </recommendedName>
</protein>
<feature type="compositionally biased region" description="Polar residues" evidence="1">
    <location>
        <begin position="211"/>
        <end position="229"/>
    </location>
</feature>